<reference evidence="1 2" key="1">
    <citation type="submission" date="2024-06" db="EMBL/GenBank/DDBJ databases">
        <title>Genomic Encyclopedia of Type Strains, Phase IV (KMG-IV): sequencing the most valuable type-strain genomes for metagenomic binning, comparative biology and taxonomic classification.</title>
        <authorList>
            <person name="Goeker M."/>
        </authorList>
    </citation>
    <scope>NUCLEOTIDE SEQUENCE [LARGE SCALE GENOMIC DNA]</scope>
    <source>
        <strain evidence="1 2">DSM 17253</strain>
    </source>
</reference>
<proteinExistence type="predicted"/>
<comment type="caution">
    <text evidence="1">The sequence shown here is derived from an EMBL/GenBank/DDBJ whole genome shotgun (WGS) entry which is preliminary data.</text>
</comment>
<sequence>MKNVMKWALGLVGAVLLVLVMTCPNEEDYTKWLSSEQGVVCVNTGSDTGCKRQEAAVEWKSRYIMHAGIFIQVRDKYSEGNTDYEIKALGILNHFFDYSSNPNRD</sequence>
<keyword evidence="2" id="KW-1185">Reference proteome</keyword>
<evidence type="ECO:0008006" key="3">
    <source>
        <dbReference type="Google" id="ProtNLM"/>
    </source>
</evidence>
<evidence type="ECO:0000313" key="1">
    <source>
        <dbReference type="EMBL" id="MET3549447.1"/>
    </source>
</evidence>
<dbReference type="EMBL" id="JBEPLV010000008">
    <property type="protein sequence ID" value="MET3549447.1"/>
    <property type="molecule type" value="Genomic_DNA"/>
</dbReference>
<protein>
    <recommendedName>
        <fullName evidence="3">DUF4359 domain-containing protein</fullName>
    </recommendedName>
</protein>
<evidence type="ECO:0000313" key="2">
    <source>
        <dbReference type="Proteomes" id="UP001549098"/>
    </source>
</evidence>
<gene>
    <name evidence="1" type="ORF">ABID47_006084</name>
</gene>
<dbReference type="Proteomes" id="UP001549098">
    <property type="component" value="Unassembled WGS sequence"/>
</dbReference>
<accession>A0ABV2FCW3</accession>
<dbReference type="RefSeq" id="WP_354502508.1">
    <property type="nucleotide sequence ID" value="NZ_JBEPLV010000008.1"/>
</dbReference>
<organism evidence="1 2">
    <name type="scientific">Paenibacillus favisporus</name>
    <dbReference type="NCBI Taxonomy" id="221028"/>
    <lineage>
        <taxon>Bacteria</taxon>
        <taxon>Bacillati</taxon>
        <taxon>Bacillota</taxon>
        <taxon>Bacilli</taxon>
        <taxon>Bacillales</taxon>
        <taxon>Paenibacillaceae</taxon>
        <taxon>Paenibacillus</taxon>
    </lineage>
</organism>
<name>A0ABV2FCW3_9BACL</name>